<organism evidence="2 3">
    <name type="scientific">Anncaliia algerae PRA339</name>
    <dbReference type="NCBI Taxonomy" id="1288291"/>
    <lineage>
        <taxon>Eukaryota</taxon>
        <taxon>Fungi</taxon>
        <taxon>Fungi incertae sedis</taxon>
        <taxon>Microsporidia</taxon>
        <taxon>Tubulinosematoidea</taxon>
        <taxon>Tubulinosematidae</taxon>
        <taxon>Anncaliia</taxon>
    </lineage>
</organism>
<evidence type="ECO:0000256" key="1">
    <source>
        <dbReference type="SAM" id="Phobius"/>
    </source>
</evidence>
<proteinExistence type="predicted"/>
<dbReference type="AlphaFoldDB" id="A0A059F3E9"/>
<reference evidence="3" key="1">
    <citation type="submission" date="2013-02" db="EMBL/GenBank/DDBJ databases">
        <authorList>
            <consortium name="The Broad Institute Genome Sequencing Platform"/>
            <person name="Cuomo C."/>
            <person name="Becnel J."/>
            <person name="Sanscrainte N."/>
            <person name="Walker B."/>
            <person name="Young S.K."/>
            <person name="Zeng Q."/>
            <person name="Gargeya S."/>
            <person name="Fitzgerald M."/>
            <person name="Haas B."/>
            <person name="Abouelleil A."/>
            <person name="Alvarado L."/>
            <person name="Arachchi H.M."/>
            <person name="Berlin A.M."/>
            <person name="Chapman S.B."/>
            <person name="Dewar J."/>
            <person name="Goldberg J."/>
            <person name="Griggs A."/>
            <person name="Gujja S."/>
            <person name="Hansen M."/>
            <person name="Howarth C."/>
            <person name="Imamovic A."/>
            <person name="Larimer J."/>
            <person name="McCowan C."/>
            <person name="Murphy C."/>
            <person name="Neiman D."/>
            <person name="Pearson M."/>
            <person name="Priest M."/>
            <person name="Roberts A."/>
            <person name="Saif S."/>
            <person name="Shea T."/>
            <person name="Sisk P."/>
            <person name="Sykes S."/>
            <person name="Wortman J."/>
            <person name="Nusbaum C."/>
            <person name="Birren B."/>
        </authorList>
    </citation>
    <scope>NUCLEOTIDE SEQUENCE [LARGE SCALE GENOMIC DNA]</scope>
    <source>
        <strain evidence="3">PRA339</strain>
    </source>
</reference>
<evidence type="ECO:0000313" key="3">
    <source>
        <dbReference type="Proteomes" id="UP000030655"/>
    </source>
</evidence>
<reference evidence="2 3" key="2">
    <citation type="submission" date="2014-03" db="EMBL/GenBank/DDBJ databases">
        <title>The Genome Sequence of Anncaliia algerae insect isolate PRA339.</title>
        <authorList>
            <consortium name="The Broad Institute Genome Sequencing Platform"/>
            <consortium name="The Broad Institute Genome Sequencing Center for Infectious Disease"/>
            <person name="Cuomo C."/>
            <person name="Becnel J."/>
            <person name="Sanscrainte N."/>
            <person name="Walker B."/>
            <person name="Young S.K."/>
            <person name="Zeng Q."/>
            <person name="Gargeya S."/>
            <person name="Fitzgerald M."/>
            <person name="Haas B."/>
            <person name="Abouelleil A."/>
            <person name="Alvarado L."/>
            <person name="Arachchi H.M."/>
            <person name="Berlin A.M."/>
            <person name="Chapman S.B."/>
            <person name="Dewar J."/>
            <person name="Goldberg J."/>
            <person name="Griggs A."/>
            <person name="Gujja S."/>
            <person name="Hansen M."/>
            <person name="Howarth C."/>
            <person name="Imamovic A."/>
            <person name="Larimer J."/>
            <person name="McCowan C."/>
            <person name="Murphy C."/>
            <person name="Neiman D."/>
            <person name="Pearson M."/>
            <person name="Priest M."/>
            <person name="Roberts A."/>
            <person name="Saif S."/>
            <person name="Shea T."/>
            <person name="Sisk P."/>
            <person name="Sykes S."/>
            <person name="Wortman J."/>
            <person name="Nusbaum C."/>
            <person name="Birren B."/>
        </authorList>
    </citation>
    <scope>NUCLEOTIDE SEQUENCE [LARGE SCALE GENOMIC DNA]</scope>
    <source>
        <strain evidence="2 3">PRA339</strain>
    </source>
</reference>
<feature type="transmembrane region" description="Helical" evidence="1">
    <location>
        <begin position="59"/>
        <end position="79"/>
    </location>
</feature>
<keyword evidence="1" id="KW-0812">Transmembrane</keyword>
<dbReference type="Proteomes" id="UP000030655">
    <property type="component" value="Unassembled WGS sequence"/>
</dbReference>
<dbReference type="HOGENOM" id="CLU_1885743_0_0_1"/>
<dbReference type="VEuPathDB" id="MicrosporidiaDB:H312_00712"/>
<gene>
    <name evidence="2" type="ORF">H312_00712</name>
</gene>
<feature type="transmembrane region" description="Helical" evidence="1">
    <location>
        <begin position="91"/>
        <end position="111"/>
    </location>
</feature>
<accession>A0A059F3E9</accession>
<feature type="transmembrane region" description="Helical" evidence="1">
    <location>
        <begin position="12"/>
        <end position="29"/>
    </location>
</feature>
<evidence type="ECO:0000313" key="2">
    <source>
        <dbReference type="EMBL" id="KCZ81813.1"/>
    </source>
</evidence>
<keyword evidence="3" id="KW-1185">Reference proteome</keyword>
<protein>
    <submittedName>
        <fullName evidence="2">Uncharacterized protein</fullName>
    </submittedName>
</protein>
<keyword evidence="1" id="KW-0472">Membrane</keyword>
<dbReference type="EMBL" id="KK365136">
    <property type="protein sequence ID" value="KCZ81813.1"/>
    <property type="molecule type" value="Genomic_DNA"/>
</dbReference>
<sequence length="123" mass="14342">MDNKSGLLPKWLILSTTLHLIFIISQIYMQYIKTDFKVALFSSFLCVIKLIGIKRMGSVFFYVVVALATAIHSILFILFGVRKIVNLNWCLFEVILGILTLGWMIFLYPYYLMQEDINHKKND</sequence>
<keyword evidence="1" id="KW-1133">Transmembrane helix</keyword>
<dbReference type="OrthoDB" id="2191630at2759"/>
<name>A0A059F3E9_9MICR</name>